<evidence type="ECO:0000313" key="2">
    <source>
        <dbReference type="Proteomes" id="UP000887159"/>
    </source>
</evidence>
<evidence type="ECO:0000313" key="1">
    <source>
        <dbReference type="EMBL" id="GFX92118.1"/>
    </source>
</evidence>
<dbReference type="Proteomes" id="UP000887159">
    <property type="component" value="Unassembled WGS sequence"/>
</dbReference>
<accession>A0A8X6V2D8</accession>
<dbReference type="EMBL" id="BMAU01021142">
    <property type="protein sequence ID" value="GFX92118.1"/>
    <property type="molecule type" value="Genomic_DNA"/>
</dbReference>
<gene>
    <name evidence="1" type="ORF">TNCV_1740381</name>
</gene>
<comment type="caution">
    <text evidence="1">The sequence shown here is derived from an EMBL/GenBank/DDBJ whole genome shotgun (WGS) entry which is preliminary data.</text>
</comment>
<keyword evidence="2" id="KW-1185">Reference proteome</keyword>
<reference evidence="1" key="1">
    <citation type="submission" date="2020-08" db="EMBL/GenBank/DDBJ databases">
        <title>Multicomponent nature underlies the extraordinary mechanical properties of spider dragline silk.</title>
        <authorList>
            <person name="Kono N."/>
            <person name="Nakamura H."/>
            <person name="Mori M."/>
            <person name="Yoshida Y."/>
            <person name="Ohtoshi R."/>
            <person name="Malay A.D."/>
            <person name="Moran D.A.P."/>
            <person name="Tomita M."/>
            <person name="Numata K."/>
            <person name="Arakawa K."/>
        </authorList>
    </citation>
    <scope>NUCLEOTIDE SEQUENCE</scope>
</reference>
<sequence>MLSSSLTHGSKLRDPSPKFIVLLHSVTQIKRPWQPSSQGCGFDYGPEGCCSPAVKVSDHGRHVMSSSSVPLKTRRVEQRFTLNLSRAETSSRWCSVVVRRGDDSSGVSHVA</sequence>
<dbReference type="AlphaFoldDB" id="A0A8X6V2D8"/>
<organism evidence="1 2">
    <name type="scientific">Trichonephila clavipes</name>
    <name type="common">Golden silk orbweaver</name>
    <name type="synonym">Nephila clavipes</name>
    <dbReference type="NCBI Taxonomy" id="2585209"/>
    <lineage>
        <taxon>Eukaryota</taxon>
        <taxon>Metazoa</taxon>
        <taxon>Ecdysozoa</taxon>
        <taxon>Arthropoda</taxon>
        <taxon>Chelicerata</taxon>
        <taxon>Arachnida</taxon>
        <taxon>Araneae</taxon>
        <taxon>Araneomorphae</taxon>
        <taxon>Entelegynae</taxon>
        <taxon>Araneoidea</taxon>
        <taxon>Nephilidae</taxon>
        <taxon>Trichonephila</taxon>
    </lineage>
</organism>
<proteinExistence type="predicted"/>
<protein>
    <submittedName>
        <fullName evidence="1">Uncharacterized protein</fullName>
    </submittedName>
</protein>
<name>A0A8X6V2D8_TRICX</name>